<evidence type="ECO:0000313" key="7">
    <source>
        <dbReference type="Proteomes" id="UP000726737"/>
    </source>
</evidence>
<feature type="region of interest" description="Disordered" evidence="4">
    <location>
        <begin position="75"/>
        <end position="94"/>
    </location>
</feature>
<feature type="compositionally biased region" description="Basic and acidic residues" evidence="4">
    <location>
        <begin position="187"/>
        <end position="196"/>
    </location>
</feature>
<dbReference type="PROSITE" id="PS50011">
    <property type="entry name" value="PROTEIN_KINASE_DOM"/>
    <property type="match status" value="1"/>
</dbReference>
<dbReference type="GO" id="GO:0045719">
    <property type="term" value="P:negative regulation of glycogen biosynthetic process"/>
    <property type="evidence" value="ECO:0007669"/>
    <property type="project" value="TreeGrafter"/>
</dbReference>
<feature type="compositionally biased region" description="Polar residues" evidence="4">
    <location>
        <begin position="50"/>
        <end position="62"/>
    </location>
</feature>
<dbReference type="SUPFAM" id="SSF56112">
    <property type="entry name" value="Protein kinase-like (PK-like)"/>
    <property type="match status" value="1"/>
</dbReference>
<proteinExistence type="predicted"/>
<organism evidence="6 7">
    <name type="scientific">Mortierella polycephala</name>
    <dbReference type="NCBI Taxonomy" id="41804"/>
    <lineage>
        <taxon>Eukaryota</taxon>
        <taxon>Fungi</taxon>
        <taxon>Fungi incertae sedis</taxon>
        <taxon>Mucoromycota</taxon>
        <taxon>Mortierellomycotina</taxon>
        <taxon>Mortierellomycetes</taxon>
        <taxon>Mortierellales</taxon>
        <taxon>Mortierellaceae</taxon>
        <taxon>Mortierella</taxon>
    </lineage>
</organism>
<keyword evidence="6" id="KW-0808">Transferase</keyword>
<dbReference type="OrthoDB" id="6513151at2759"/>
<dbReference type="Pfam" id="PF00069">
    <property type="entry name" value="Pkinase"/>
    <property type="match status" value="1"/>
</dbReference>
<dbReference type="PANTHER" id="PTHR24346">
    <property type="entry name" value="MAP/MICROTUBULE AFFINITY-REGULATING KINASE"/>
    <property type="match status" value="1"/>
</dbReference>
<dbReference type="PROSITE" id="PS00107">
    <property type="entry name" value="PROTEIN_KINASE_ATP"/>
    <property type="match status" value="1"/>
</dbReference>
<feature type="compositionally biased region" description="Polar residues" evidence="4">
    <location>
        <begin position="136"/>
        <end position="145"/>
    </location>
</feature>
<dbReference type="InterPro" id="IPR008271">
    <property type="entry name" value="Ser/Thr_kinase_AS"/>
</dbReference>
<evidence type="ECO:0000256" key="4">
    <source>
        <dbReference type="SAM" id="MobiDB-lite"/>
    </source>
</evidence>
<name>A0A9P6TVH8_9FUNG</name>
<feature type="compositionally biased region" description="Low complexity" evidence="4">
    <location>
        <begin position="117"/>
        <end position="135"/>
    </location>
</feature>
<feature type="compositionally biased region" description="Polar residues" evidence="4">
    <location>
        <begin position="1"/>
        <end position="15"/>
    </location>
</feature>
<dbReference type="GO" id="GO:0005829">
    <property type="term" value="C:cytosol"/>
    <property type="evidence" value="ECO:0007669"/>
    <property type="project" value="TreeGrafter"/>
</dbReference>
<feature type="region of interest" description="Disordered" evidence="4">
    <location>
        <begin position="602"/>
        <end position="627"/>
    </location>
</feature>
<dbReference type="PANTHER" id="PTHR24346:SF51">
    <property type="entry name" value="PAS DOMAIN-CONTAINING SERINE_THREONINE-PROTEIN KINASE"/>
    <property type="match status" value="1"/>
</dbReference>
<dbReference type="GO" id="GO:0005524">
    <property type="term" value="F:ATP binding"/>
    <property type="evidence" value="ECO:0007669"/>
    <property type="project" value="UniProtKB-UniRule"/>
</dbReference>
<gene>
    <name evidence="6" type="primary">SAT4_1</name>
    <name evidence="6" type="ORF">BG011_000181</name>
</gene>
<evidence type="ECO:0000259" key="5">
    <source>
        <dbReference type="PROSITE" id="PS50011"/>
    </source>
</evidence>
<dbReference type="Proteomes" id="UP000726737">
    <property type="component" value="Unassembled WGS sequence"/>
</dbReference>
<sequence>MADTSDPQPQQSTRHAIQHSFDAPAIEQLQPLPPRPSNSPHIPGNYGPPASSSSSPMDNNGRSDIAVVQNIPQAHLQQPSPAPSTRMSKKEPVSVKPNYAHHLFSQIPSVNYLEGASNPSSRSRSTASSNASPFSEPTSGYSPVNESKYRFEQLPNGGHRHHLSAPRRHEFLANKIRRLRELLEGKGEKNGHDNAHQHGHGHEKHHNGLETLKHPLSLLNEKMQDFEFNHHALGDSKKNHTVKEEFVQKYGELQETVGKGAFGTVRLAVKKNPEDETESVFAVKEFRYHRHGESLQLYMRRLTSEFCIASSLRHINVIKTLDLLHLHGEYYSEVMEYCSGGDLHTLVVSANTMDETESNCFFAQLINGVAYLHSMGVAHRDLKPENLLLTADGCVKIADFGNSEVFRMPWETKIRSSASIRGSGPFIAPEEFTTAAFDARKVDMWSCGIIYMCMRLGRYNWAEASRGDPMWDSFLEKVKRSHKPQDNTEDLEGRSSVSKFINLRAIEDSTNVTFAWSNHISEVINKLLEPNSKHRWQAGQVLDSYWMQNVDNCHPAERSAELALDETDFDPQPSQRVGSKVLQHDSEMTGWHVVNEIKSRRNMSDSKVDNDLNANIDTAGATDTTGS</sequence>
<dbReference type="PROSITE" id="PS00108">
    <property type="entry name" value="PROTEIN_KINASE_ST"/>
    <property type="match status" value="1"/>
</dbReference>
<dbReference type="EMBL" id="JAAAJA010001025">
    <property type="protein sequence ID" value="KAG0248337.1"/>
    <property type="molecule type" value="Genomic_DNA"/>
</dbReference>
<dbReference type="AlphaFoldDB" id="A0A9P6TVH8"/>
<dbReference type="GO" id="GO:0035556">
    <property type="term" value="P:intracellular signal transduction"/>
    <property type="evidence" value="ECO:0007669"/>
    <property type="project" value="TreeGrafter"/>
</dbReference>
<accession>A0A9P6TVH8</accession>
<dbReference type="InterPro" id="IPR000719">
    <property type="entry name" value="Prot_kinase_dom"/>
</dbReference>
<feature type="region of interest" description="Disordered" evidence="4">
    <location>
        <begin position="1"/>
        <end position="69"/>
    </location>
</feature>
<evidence type="ECO:0000256" key="3">
    <source>
        <dbReference type="PROSITE-ProRule" id="PRU10141"/>
    </source>
</evidence>
<dbReference type="InterPro" id="IPR011009">
    <property type="entry name" value="Kinase-like_dom_sf"/>
</dbReference>
<evidence type="ECO:0000256" key="2">
    <source>
        <dbReference type="ARBA" id="ARBA00022840"/>
    </source>
</evidence>
<dbReference type="GO" id="GO:0005634">
    <property type="term" value="C:nucleus"/>
    <property type="evidence" value="ECO:0007669"/>
    <property type="project" value="TreeGrafter"/>
</dbReference>
<dbReference type="SMART" id="SM00220">
    <property type="entry name" value="S_TKc"/>
    <property type="match status" value="1"/>
</dbReference>
<dbReference type="Gene3D" id="1.10.510.10">
    <property type="entry name" value="Transferase(Phosphotransferase) domain 1"/>
    <property type="match status" value="1"/>
</dbReference>
<reference evidence="6" key="1">
    <citation type="journal article" date="2020" name="Fungal Divers.">
        <title>Resolving the Mortierellaceae phylogeny through synthesis of multi-gene phylogenetics and phylogenomics.</title>
        <authorList>
            <person name="Vandepol N."/>
            <person name="Liber J."/>
            <person name="Desiro A."/>
            <person name="Na H."/>
            <person name="Kennedy M."/>
            <person name="Barry K."/>
            <person name="Grigoriev I.V."/>
            <person name="Miller A.N."/>
            <person name="O'Donnell K."/>
            <person name="Stajich J.E."/>
            <person name="Bonito G."/>
        </authorList>
    </citation>
    <scope>NUCLEOTIDE SEQUENCE</scope>
    <source>
        <strain evidence="6">KOD948</strain>
    </source>
</reference>
<comment type="caution">
    <text evidence="6">The sequence shown here is derived from an EMBL/GenBank/DDBJ whole genome shotgun (WGS) entry which is preliminary data.</text>
</comment>
<evidence type="ECO:0000256" key="1">
    <source>
        <dbReference type="ARBA" id="ARBA00022741"/>
    </source>
</evidence>
<feature type="region of interest" description="Disordered" evidence="4">
    <location>
        <begin position="114"/>
        <end position="145"/>
    </location>
</feature>
<feature type="compositionally biased region" description="Polar residues" evidence="4">
    <location>
        <begin position="75"/>
        <end position="86"/>
    </location>
</feature>
<feature type="domain" description="Protein kinase" evidence="5">
    <location>
        <begin position="251"/>
        <end position="547"/>
    </location>
</feature>
<dbReference type="InterPro" id="IPR017441">
    <property type="entry name" value="Protein_kinase_ATP_BS"/>
</dbReference>
<protein>
    <submittedName>
        <fullName evidence="6">Serine/threonine-protein kinase HAL4/sat4</fullName>
    </submittedName>
</protein>
<dbReference type="CDD" id="cd13994">
    <property type="entry name" value="STKc_HAL4_like"/>
    <property type="match status" value="1"/>
</dbReference>
<dbReference type="GO" id="GO:0004674">
    <property type="term" value="F:protein serine/threonine kinase activity"/>
    <property type="evidence" value="ECO:0007669"/>
    <property type="project" value="TreeGrafter"/>
</dbReference>
<feature type="binding site" evidence="3">
    <location>
        <position position="284"/>
    </location>
    <ligand>
        <name>ATP</name>
        <dbReference type="ChEBI" id="CHEBI:30616"/>
    </ligand>
</feature>
<evidence type="ECO:0000313" key="6">
    <source>
        <dbReference type="EMBL" id="KAG0248337.1"/>
    </source>
</evidence>
<keyword evidence="6" id="KW-0418">Kinase</keyword>
<keyword evidence="1 3" id="KW-0547">Nucleotide-binding</keyword>
<keyword evidence="7" id="KW-1185">Reference proteome</keyword>
<feature type="region of interest" description="Disordered" evidence="4">
    <location>
        <begin position="187"/>
        <end position="207"/>
    </location>
</feature>
<keyword evidence="2 3" id="KW-0067">ATP-binding</keyword>
<feature type="compositionally biased region" description="Polar residues" evidence="4">
    <location>
        <begin position="612"/>
        <end position="627"/>
    </location>
</feature>